<dbReference type="AlphaFoldDB" id="A0A9P8YFJ8"/>
<gene>
    <name evidence="3" type="ORF">B0I36DRAFT_311592</name>
</gene>
<evidence type="ECO:0000313" key="3">
    <source>
        <dbReference type="EMBL" id="KAH7040832.1"/>
    </source>
</evidence>
<reference evidence="3" key="1">
    <citation type="journal article" date="2021" name="Nat. Commun.">
        <title>Genetic determinants of endophytism in the Arabidopsis root mycobiome.</title>
        <authorList>
            <person name="Mesny F."/>
            <person name="Miyauchi S."/>
            <person name="Thiergart T."/>
            <person name="Pickel B."/>
            <person name="Atanasova L."/>
            <person name="Karlsson M."/>
            <person name="Huettel B."/>
            <person name="Barry K.W."/>
            <person name="Haridas S."/>
            <person name="Chen C."/>
            <person name="Bauer D."/>
            <person name="Andreopoulos W."/>
            <person name="Pangilinan J."/>
            <person name="LaButti K."/>
            <person name="Riley R."/>
            <person name="Lipzen A."/>
            <person name="Clum A."/>
            <person name="Drula E."/>
            <person name="Henrissat B."/>
            <person name="Kohler A."/>
            <person name="Grigoriev I.V."/>
            <person name="Martin F.M."/>
            <person name="Hacquard S."/>
        </authorList>
    </citation>
    <scope>NUCLEOTIDE SEQUENCE</scope>
    <source>
        <strain evidence="3">MPI-CAGE-CH-0230</strain>
    </source>
</reference>
<feature type="coiled-coil region" evidence="1">
    <location>
        <begin position="259"/>
        <end position="286"/>
    </location>
</feature>
<sequence>MADGRDAAPDAGEGNKPASKPRRPSFASPTKASLSRSNPDVIKRRSAQRQRAPGDDDEDPLASDPNGPSSERSAGNHDAERRGPQDGRPKNATARAIAGRAGQNGKPLDRPSPRPFPPRAQEDDDLIDPFQRRGLRRSPPPGVLPRVDREEPELPPTPTQAGLADPAAVVSSPSGIHSSPSKRAKRHRALSERIKSSPLKQPPLQVPEAQAEPPSPTAAKNSRLGEGRKHIVKAETLRRPHKARKVKDEDSFASVRGTRDSLLDEIASLKRDLAVLNKESERLYRSHQSQTTRPALETFSNIDNLIDVLSRSALPAEEKAPPSATEEWLETAMNPIALLPFGANLPLMLPTTTEANAQEEKEEPPVSHYPVAMNAEEELPYLQLFSNLAFRSSVSVIPRNVQSNTGDSTIMQKHNISISSTPPGLFAAKLDFTVNTKKLSITDIDVSRLEPAAASELGPFVRSIVDNKHDRSSSHIRSSALTRNLSVITWSMGEWVRLATKRAHFWCAVEQKLGTKEGIAKSVAAVRTGKKRKRRHQDSDDEDSENENDEAERRGRYTKAQLLPRMGQTSYDLRIAGPFTGPDDDVMPSIRILWTIEFDWTGEGQSKMGLQVETPPAWHEQDSNAKLDKIPGIFDKLVGDKVDPLDAVQTVVALLVGDGWK</sequence>
<dbReference type="GeneID" id="70181933"/>
<evidence type="ECO:0000256" key="2">
    <source>
        <dbReference type="SAM" id="MobiDB-lite"/>
    </source>
</evidence>
<feature type="compositionally biased region" description="Basic and acidic residues" evidence="2">
    <location>
        <begin position="74"/>
        <end position="89"/>
    </location>
</feature>
<comment type="caution">
    <text evidence="3">The sequence shown here is derived from an EMBL/GenBank/DDBJ whole genome shotgun (WGS) entry which is preliminary data.</text>
</comment>
<proteinExistence type="predicted"/>
<dbReference type="Proteomes" id="UP000756346">
    <property type="component" value="Unassembled WGS sequence"/>
</dbReference>
<accession>A0A9P8YFJ8</accession>
<dbReference type="EMBL" id="JAGTJQ010000001">
    <property type="protein sequence ID" value="KAH7040832.1"/>
    <property type="molecule type" value="Genomic_DNA"/>
</dbReference>
<feature type="compositionally biased region" description="Acidic residues" evidence="2">
    <location>
        <begin position="539"/>
        <end position="550"/>
    </location>
</feature>
<organism evidence="3 4">
    <name type="scientific">Microdochium trichocladiopsis</name>
    <dbReference type="NCBI Taxonomy" id="1682393"/>
    <lineage>
        <taxon>Eukaryota</taxon>
        <taxon>Fungi</taxon>
        <taxon>Dikarya</taxon>
        <taxon>Ascomycota</taxon>
        <taxon>Pezizomycotina</taxon>
        <taxon>Sordariomycetes</taxon>
        <taxon>Xylariomycetidae</taxon>
        <taxon>Xylariales</taxon>
        <taxon>Microdochiaceae</taxon>
        <taxon>Microdochium</taxon>
    </lineage>
</organism>
<evidence type="ECO:0000256" key="1">
    <source>
        <dbReference type="SAM" id="Coils"/>
    </source>
</evidence>
<feature type="region of interest" description="Disordered" evidence="2">
    <location>
        <begin position="524"/>
        <end position="559"/>
    </location>
</feature>
<name>A0A9P8YFJ8_9PEZI</name>
<keyword evidence="1" id="KW-0175">Coiled coil</keyword>
<keyword evidence="4" id="KW-1185">Reference proteome</keyword>
<feature type="compositionally biased region" description="Polar residues" evidence="2">
    <location>
        <begin position="27"/>
        <end position="38"/>
    </location>
</feature>
<protein>
    <submittedName>
        <fullName evidence="3">Uncharacterized protein</fullName>
    </submittedName>
</protein>
<feature type="region of interest" description="Disordered" evidence="2">
    <location>
        <begin position="1"/>
        <end position="230"/>
    </location>
</feature>
<dbReference type="RefSeq" id="XP_046018887.1">
    <property type="nucleotide sequence ID" value="XM_046152387.1"/>
</dbReference>
<evidence type="ECO:0000313" key="4">
    <source>
        <dbReference type="Proteomes" id="UP000756346"/>
    </source>
</evidence>
<dbReference type="OrthoDB" id="4160836at2759"/>